<keyword evidence="1" id="KW-0472">Membrane</keyword>
<dbReference type="AlphaFoldDB" id="A0A4Y8ZV27"/>
<reference evidence="3 4" key="1">
    <citation type="submission" date="2019-03" db="EMBL/GenBank/DDBJ databases">
        <title>Genome sequence of Sphingomonas sp. 17J27-24.</title>
        <authorList>
            <person name="Kim M."/>
            <person name="Maeng S."/>
            <person name="Sathiyaraj S."/>
        </authorList>
    </citation>
    <scope>NUCLEOTIDE SEQUENCE [LARGE SCALE GENOMIC DNA]</scope>
    <source>
        <strain evidence="3 4">17J27-24</strain>
    </source>
</reference>
<keyword evidence="4" id="KW-1185">Reference proteome</keyword>
<dbReference type="InterPro" id="IPR026841">
    <property type="entry name" value="Aur1/Ipt1"/>
</dbReference>
<dbReference type="GO" id="GO:0016020">
    <property type="term" value="C:membrane"/>
    <property type="evidence" value="ECO:0007669"/>
    <property type="project" value="UniProtKB-SubCell"/>
</dbReference>
<dbReference type="Gene3D" id="1.20.144.10">
    <property type="entry name" value="Phosphatidic acid phosphatase type 2/haloperoxidase"/>
    <property type="match status" value="1"/>
</dbReference>
<feature type="transmembrane region" description="Helical" evidence="1">
    <location>
        <begin position="222"/>
        <end position="242"/>
    </location>
</feature>
<dbReference type="Proteomes" id="UP000298213">
    <property type="component" value="Unassembled WGS sequence"/>
</dbReference>
<evidence type="ECO:0000313" key="4">
    <source>
        <dbReference type="Proteomes" id="UP000298213"/>
    </source>
</evidence>
<proteinExistence type="predicted"/>
<feature type="transmembrane region" description="Helical" evidence="1">
    <location>
        <begin position="262"/>
        <end position="284"/>
    </location>
</feature>
<gene>
    <name evidence="3" type="ORF">E2493_06945</name>
</gene>
<feature type="transmembrane region" description="Helical" evidence="1">
    <location>
        <begin position="155"/>
        <end position="176"/>
    </location>
</feature>
<dbReference type="Pfam" id="PF14378">
    <property type="entry name" value="PAP2_3"/>
    <property type="match status" value="1"/>
</dbReference>
<feature type="transmembrane region" description="Helical" evidence="1">
    <location>
        <begin position="64"/>
        <end position="87"/>
    </location>
</feature>
<evidence type="ECO:0000313" key="3">
    <source>
        <dbReference type="EMBL" id="TFI58985.1"/>
    </source>
</evidence>
<feature type="transmembrane region" description="Helical" evidence="1">
    <location>
        <begin position="31"/>
        <end position="52"/>
    </location>
</feature>
<keyword evidence="1" id="KW-0812">Transmembrane</keyword>
<organism evidence="3 4">
    <name type="scientific">Sphingomonas parva</name>
    <dbReference type="NCBI Taxonomy" id="2555898"/>
    <lineage>
        <taxon>Bacteria</taxon>
        <taxon>Pseudomonadati</taxon>
        <taxon>Pseudomonadota</taxon>
        <taxon>Alphaproteobacteria</taxon>
        <taxon>Sphingomonadales</taxon>
        <taxon>Sphingomonadaceae</taxon>
        <taxon>Sphingomonas</taxon>
    </lineage>
</organism>
<evidence type="ECO:0000259" key="2">
    <source>
        <dbReference type="Pfam" id="PF14378"/>
    </source>
</evidence>
<feature type="transmembrane region" description="Helical" evidence="1">
    <location>
        <begin position="130"/>
        <end position="149"/>
    </location>
</feature>
<keyword evidence="1" id="KW-1133">Transmembrane helix</keyword>
<feature type="domain" description="Inositolphosphotransferase Aur1/Ipt1" evidence="2">
    <location>
        <begin position="100"/>
        <end position="284"/>
    </location>
</feature>
<dbReference type="EMBL" id="SPDV01000010">
    <property type="protein sequence ID" value="TFI58985.1"/>
    <property type="molecule type" value="Genomic_DNA"/>
</dbReference>
<sequence length="323" mass="34976">MVVEQTRRMLWAGVLACTAVAWLGCWRLGIGVGLSSAPIALSMISLAGLAYLRKPTWALWVRRLLDLLELLFLLAAVGYSGALLSYAAMGSTSGYTDDLLVRLDAMLGFDWLKIRLAAEQHGWMMELGRAAYASFFLSPLILLPALVLTGRSSDAYRFLLAYALAVLLTNLLFAAFPAESAFQHFMPDRRHAWGDGPLRYLEAIHQLRAGTMAHVHIDRLQGIVTFPSFHASAAFLFIWGAWPLRPLRAPMFAINSAMLVSATFFGGHYVVDILGGVALAWFSIQLVAIIERRIGAATPAASLADGESAPADVSGGATAPAVR</sequence>
<accession>A0A4Y8ZV27</accession>
<evidence type="ECO:0000256" key="1">
    <source>
        <dbReference type="SAM" id="Phobius"/>
    </source>
</evidence>
<name>A0A4Y8ZV27_9SPHN</name>
<dbReference type="PROSITE" id="PS51257">
    <property type="entry name" value="PROKAR_LIPOPROTEIN"/>
    <property type="match status" value="1"/>
</dbReference>
<protein>
    <recommendedName>
        <fullName evidence="2">Inositolphosphotransferase Aur1/Ipt1 domain-containing protein</fullName>
    </recommendedName>
</protein>
<comment type="caution">
    <text evidence="3">The sequence shown here is derived from an EMBL/GenBank/DDBJ whole genome shotgun (WGS) entry which is preliminary data.</text>
</comment>
<dbReference type="OrthoDB" id="7584858at2"/>